<dbReference type="EMBL" id="JABFOF010000006">
    <property type="protein sequence ID" value="KAG2395646.1"/>
    <property type="molecule type" value="Genomic_DNA"/>
</dbReference>
<dbReference type="PANTHER" id="PTHR33698:SF6">
    <property type="entry name" value="TRANSMEMBRANE PROTEIN"/>
    <property type="match status" value="1"/>
</dbReference>
<dbReference type="PANTHER" id="PTHR33698">
    <property type="entry name" value="NUCLEAR TRANSPORT FACTOR 2 (NTF2)-LIKE PROTEIN"/>
    <property type="match status" value="1"/>
</dbReference>
<protein>
    <recommendedName>
        <fullName evidence="4">Transmembrane protein</fullName>
    </recommendedName>
</protein>
<keyword evidence="1" id="KW-0812">Transmembrane</keyword>
<keyword evidence="1" id="KW-1133">Transmembrane helix</keyword>
<evidence type="ECO:0000313" key="3">
    <source>
        <dbReference type="Proteomes" id="UP000743370"/>
    </source>
</evidence>
<evidence type="ECO:0000313" key="2">
    <source>
        <dbReference type="EMBL" id="KAG2395646.1"/>
    </source>
</evidence>
<dbReference type="AlphaFoldDB" id="A0A8T0K7P7"/>
<keyword evidence="1" id="KW-0472">Membrane</keyword>
<reference evidence="2 3" key="1">
    <citation type="submission" date="2020-05" db="EMBL/GenBank/DDBJ databases">
        <title>Vigna angularis (adzuki bean) Var. LongXiaoDou No. 4 denovo assembly.</title>
        <authorList>
            <person name="Xiang H."/>
        </authorList>
    </citation>
    <scope>NUCLEOTIDE SEQUENCE [LARGE SCALE GENOMIC DNA]</scope>
    <source>
        <tissue evidence="2">Leaf</tissue>
    </source>
</reference>
<organism evidence="2 3">
    <name type="scientific">Phaseolus angularis</name>
    <name type="common">Azuki bean</name>
    <name type="synonym">Vigna angularis</name>
    <dbReference type="NCBI Taxonomy" id="3914"/>
    <lineage>
        <taxon>Eukaryota</taxon>
        <taxon>Viridiplantae</taxon>
        <taxon>Streptophyta</taxon>
        <taxon>Embryophyta</taxon>
        <taxon>Tracheophyta</taxon>
        <taxon>Spermatophyta</taxon>
        <taxon>Magnoliopsida</taxon>
        <taxon>eudicotyledons</taxon>
        <taxon>Gunneridae</taxon>
        <taxon>Pentapetalae</taxon>
        <taxon>rosids</taxon>
        <taxon>fabids</taxon>
        <taxon>Fabales</taxon>
        <taxon>Fabaceae</taxon>
        <taxon>Papilionoideae</taxon>
        <taxon>50 kb inversion clade</taxon>
        <taxon>NPAAA clade</taxon>
        <taxon>indigoferoid/millettioid clade</taxon>
        <taxon>Phaseoleae</taxon>
        <taxon>Vigna</taxon>
    </lineage>
</organism>
<evidence type="ECO:0008006" key="4">
    <source>
        <dbReference type="Google" id="ProtNLM"/>
    </source>
</evidence>
<sequence length="310" mass="35475">MDELRDPSWYHQMFLNLAFGFKHFFHSYNIFSLSFAQKDAELKIVPSSMASFSITGPIKCKTITSFSQLSFSTTYATCNVSISTKLTTKLLAHANFHSSFPYQSSCHGTLFSQKQRGLSLIAFHAENSESEGEEDNHTLEKVMKLYSAFKNKTTHELSADERQRVTNFLSFFEAFQGRTQMLEFFSYLTNVFGNNIQIILKPTPNDGINVGLQWRFDWDKIHLPLWKGFSLHINHSYHGKAVIRNIEIFMEPLRHLKPFGLKTKVGVGELMEKMGSFMVSGSRNKAKRILFLLLAVLSLAAFLFFMKLAS</sequence>
<gene>
    <name evidence="2" type="ORF">HKW66_Vig0069780</name>
</gene>
<proteinExistence type="predicted"/>
<accession>A0A8T0K7P7</accession>
<evidence type="ECO:0000256" key="1">
    <source>
        <dbReference type="SAM" id="Phobius"/>
    </source>
</evidence>
<feature type="transmembrane region" description="Helical" evidence="1">
    <location>
        <begin position="289"/>
        <end position="309"/>
    </location>
</feature>
<name>A0A8T0K7P7_PHAAN</name>
<comment type="caution">
    <text evidence="2">The sequence shown here is derived from an EMBL/GenBank/DDBJ whole genome shotgun (WGS) entry which is preliminary data.</text>
</comment>
<dbReference type="Proteomes" id="UP000743370">
    <property type="component" value="Unassembled WGS sequence"/>
</dbReference>